<organism evidence="1 2">
    <name type="scientific">Spiroplasma citri</name>
    <dbReference type="NCBI Taxonomy" id="2133"/>
    <lineage>
        <taxon>Bacteria</taxon>
        <taxon>Bacillati</taxon>
        <taxon>Mycoplasmatota</taxon>
        <taxon>Mollicutes</taxon>
        <taxon>Entomoplasmatales</taxon>
        <taxon>Spiroplasmataceae</taxon>
        <taxon>Spiroplasma</taxon>
    </lineage>
</organism>
<dbReference type="PANTHER" id="PTHR14136">
    <property type="entry name" value="BTB_POZ DOMAIN-CONTAINING PROTEIN KCTD9"/>
    <property type="match status" value="1"/>
</dbReference>
<dbReference type="SUPFAM" id="SSF141571">
    <property type="entry name" value="Pentapeptide repeat-like"/>
    <property type="match status" value="1"/>
</dbReference>
<dbReference type="RefSeq" id="WP_277938601.1">
    <property type="nucleotide sequence ID" value="NZ_CP096246.1"/>
</dbReference>
<dbReference type="AlphaFoldDB" id="A0AAX3SY99"/>
<dbReference type="InterPro" id="IPR051082">
    <property type="entry name" value="Pentapeptide-BTB/POZ_domain"/>
</dbReference>
<sequence>MKTLQDMIKDLTGITVEQNKISKYLENEALDLQGAVLKEADLYRANLQGADLQGANLQWANLINANLRGASITKEQLEQLIIIEGD</sequence>
<accession>A0AAX3SY99</accession>
<keyword evidence="2" id="KW-1185">Reference proteome</keyword>
<protein>
    <submittedName>
        <fullName evidence="1">Pentapeptide repeat-containing protein</fullName>
    </submittedName>
</protein>
<name>A0AAX3SY99_SPICI</name>
<reference evidence="1 2" key="1">
    <citation type="submission" date="2022-04" db="EMBL/GenBank/DDBJ databases">
        <title>Whole genome of Spiroplasma citri.</title>
        <authorList>
            <person name="Khanchezar A."/>
            <person name="Izadpanah K."/>
            <person name="Taghavi M."/>
            <person name="Ghorbani A."/>
            <person name="Beven L."/>
        </authorList>
    </citation>
    <scope>NUCLEOTIDE SEQUENCE [LARGE SCALE GENOMIC DNA]</scope>
    <source>
        <strain evidence="1 2">D4</strain>
    </source>
</reference>
<proteinExistence type="predicted"/>
<dbReference type="Pfam" id="PF00805">
    <property type="entry name" value="Pentapeptide"/>
    <property type="match status" value="1"/>
</dbReference>
<dbReference type="EMBL" id="CP096246">
    <property type="protein sequence ID" value="WFG96250.1"/>
    <property type="molecule type" value="Genomic_DNA"/>
</dbReference>
<gene>
    <name evidence="1" type="ORF">M0C40_09260</name>
</gene>
<evidence type="ECO:0000313" key="1">
    <source>
        <dbReference type="EMBL" id="WFG96250.1"/>
    </source>
</evidence>
<dbReference type="Gene3D" id="2.160.20.80">
    <property type="entry name" value="E3 ubiquitin-protein ligase SopA"/>
    <property type="match status" value="1"/>
</dbReference>
<evidence type="ECO:0000313" key="2">
    <source>
        <dbReference type="Proteomes" id="UP001214629"/>
    </source>
</evidence>
<dbReference type="InterPro" id="IPR001646">
    <property type="entry name" value="5peptide_repeat"/>
</dbReference>
<dbReference type="Proteomes" id="UP001214629">
    <property type="component" value="Chromosome"/>
</dbReference>
<dbReference type="PANTHER" id="PTHR14136:SF17">
    <property type="entry name" value="BTB_POZ DOMAIN-CONTAINING PROTEIN KCTD9"/>
    <property type="match status" value="1"/>
</dbReference>